<keyword evidence="3" id="KW-1185">Reference proteome</keyword>
<dbReference type="Gene3D" id="3.40.50.1950">
    <property type="entry name" value="Flavin prenyltransferase-like"/>
    <property type="match status" value="1"/>
</dbReference>
<dbReference type="Proteomes" id="UP000199515">
    <property type="component" value="Unassembled WGS sequence"/>
</dbReference>
<dbReference type="AlphaFoldDB" id="A0A1H3DSL7"/>
<dbReference type="GO" id="GO:0010181">
    <property type="term" value="F:FMN binding"/>
    <property type="evidence" value="ECO:0007669"/>
    <property type="project" value="TreeGrafter"/>
</dbReference>
<proteinExistence type="predicted"/>
<accession>A0A1H3DSL7</accession>
<gene>
    <name evidence="2" type="ORF">SAMN05421504_103502</name>
</gene>
<sequence>MTQSTTAIEPASAAGSVLGSLLIGVCGSSCATSAAQLIEEALTYTPDVTVVATPTACNLFLSEQLPVNVYTDTDWSDVPLHVKLLERTDTFIVAPTTATTFAKAVSGMADTLVTALILAHGPGIYFQPCMNAWMWNSPSMRRTIGTLRGDGHFVLEPPPNTSRASRDLGSGVGAVPGTVMPDVTAHKLGIQQAQR</sequence>
<name>A0A1H3DSL7_9PSEU</name>
<organism evidence="2 3">
    <name type="scientific">Amycolatopsis xylanica</name>
    <dbReference type="NCBI Taxonomy" id="589385"/>
    <lineage>
        <taxon>Bacteria</taxon>
        <taxon>Bacillati</taxon>
        <taxon>Actinomycetota</taxon>
        <taxon>Actinomycetes</taxon>
        <taxon>Pseudonocardiales</taxon>
        <taxon>Pseudonocardiaceae</taxon>
        <taxon>Amycolatopsis</taxon>
    </lineage>
</organism>
<dbReference type="PANTHER" id="PTHR14359">
    <property type="entry name" value="HOMO-OLIGOMERIC FLAVIN CONTAINING CYS DECARBOXYLASE FAMILY"/>
    <property type="match status" value="1"/>
</dbReference>
<evidence type="ECO:0000313" key="2">
    <source>
        <dbReference type="EMBL" id="SDX69300.1"/>
    </source>
</evidence>
<dbReference type="OrthoDB" id="2395518at2"/>
<dbReference type="GO" id="GO:0071513">
    <property type="term" value="C:phosphopantothenoylcysteine decarboxylase complex"/>
    <property type="evidence" value="ECO:0007669"/>
    <property type="project" value="TreeGrafter"/>
</dbReference>
<feature type="domain" description="Flavoprotein" evidence="1">
    <location>
        <begin position="21"/>
        <end position="147"/>
    </location>
</feature>
<dbReference type="Pfam" id="PF02441">
    <property type="entry name" value="Flavoprotein"/>
    <property type="match status" value="1"/>
</dbReference>
<dbReference type="GO" id="GO:0015937">
    <property type="term" value="P:coenzyme A biosynthetic process"/>
    <property type="evidence" value="ECO:0007669"/>
    <property type="project" value="TreeGrafter"/>
</dbReference>
<dbReference type="PANTHER" id="PTHR14359:SF6">
    <property type="entry name" value="PHOSPHOPANTOTHENOYLCYSTEINE DECARBOXYLASE"/>
    <property type="match status" value="1"/>
</dbReference>
<protein>
    <submittedName>
        <fullName evidence="2">Phosphopantothenoylcysteine decarboxylase / phosphopantothenate--cysteine ligase</fullName>
    </submittedName>
</protein>
<dbReference type="GO" id="GO:0004633">
    <property type="term" value="F:phosphopantothenoylcysteine decarboxylase activity"/>
    <property type="evidence" value="ECO:0007669"/>
    <property type="project" value="TreeGrafter"/>
</dbReference>
<dbReference type="SUPFAM" id="SSF52507">
    <property type="entry name" value="Homo-oligomeric flavin-containing Cys decarboxylases, HFCD"/>
    <property type="match status" value="1"/>
</dbReference>
<dbReference type="RefSeq" id="WP_091289569.1">
    <property type="nucleotide sequence ID" value="NZ_FNON01000003.1"/>
</dbReference>
<reference evidence="2 3" key="1">
    <citation type="submission" date="2016-10" db="EMBL/GenBank/DDBJ databases">
        <authorList>
            <person name="de Groot N.N."/>
        </authorList>
    </citation>
    <scope>NUCLEOTIDE SEQUENCE [LARGE SCALE GENOMIC DNA]</scope>
    <source>
        <strain evidence="2 3">CPCC 202699</strain>
    </source>
</reference>
<keyword evidence="2" id="KW-0436">Ligase</keyword>
<dbReference type="STRING" id="589385.SAMN05421504_103502"/>
<evidence type="ECO:0000259" key="1">
    <source>
        <dbReference type="Pfam" id="PF02441"/>
    </source>
</evidence>
<evidence type="ECO:0000313" key="3">
    <source>
        <dbReference type="Proteomes" id="UP000199515"/>
    </source>
</evidence>
<dbReference type="InterPro" id="IPR036551">
    <property type="entry name" value="Flavin_trans-like"/>
</dbReference>
<dbReference type="InterPro" id="IPR003382">
    <property type="entry name" value="Flavoprotein"/>
</dbReference>
<dbReference type="GO" id="GO:0016874">
    <property type="term" value="F:ligase activity"/>
    <property type="evidence" value="ECO:0007669"/>
    <property type="project" value="UniProtKB-KW"/>
</dbReference>
<dbReference type="EMBL" id="FNON01000003">
    <property type="protein sequence ID" value="SDX69300.1"/>
    <property type="molecule type" value="Genomic_DNA"/>
</dbReference>